<feature type="compositionally biased region" description="Basic and acidic residues" evidence="1">
    <location>
        <begin position="159"/>
        <end position="177"/>
    </location>
</feature>
<reference evidence="3" key="1">
    <citation type="journal article" date="2019" name="Int. J. Syst. Evol. Microbiol.">
        <title>The Global Catalogue of Microorganisms (GCM) 10K type strain sequencing project: providing services to taxonomists for standard genome sequencing and annotation.</title>
        <authorList>
            <consortium name="The Broad Institute Genomics Platform"/>
            <consortium name="The Broad Institute Genome Sequencing Center for Infectious Disease"/>
            <person name="Wu L."/>
            <person name="Ma J."/>
        </authorList>
    </citation>
    <scope>NUCLEOTIDE SEQUENCE [LARGE SCALE GENOMIC DNA]</scope>
    <source>
        <strain evidence="3">NBRC 113072</strain>
    </source>
</reference>
<dbReference type="Pfam" id="PF12840">
    <property type="entry name" value="HTH_20"/>
    <property type="match status" value="1"/>
</dbReference>
<comment type="caution">
    <text evidence="2">The sequence shown here is derived from an EMBL/GenBank/DDBJ whole genome shotgun (WGS) entry which is preliminary data.</text>
</comment>
<feature type="region of interest" description="Disordered" evidence="1">
    <location>
        <begin position="1"/>
        <end position="26"/>
    </location>
</feature>
<evidence type="ECO:0000256" key="1">
    <source>
        <dbReference type="SAM" id="MobiDB-lite"/>
    </source>
</evidence>
<gene>
    <name evidence="2" type="ORF">GCM10025883_33100</name>
</gene>
<dbReference type="SUPFAM" id="SSF46785">
    <property type="entry name" value="Winged helix' DNA-binding domain"/>
    <property type="match status" value="1"/>
</dbReference>
<dbReference type="Gene3D" id="1.10.10.10">
    <property type="entry name" value="Winged helix-like DNA-binding domain superfamily/Winged helix DNA-binding domain"/>
    <property type="match status" value="1"/>
</dbReference>
<protein>
    <submittedName>
        <fullName evidence="2">Transcriptional regulator</fullName>
    </submittedName>
</protein>
<feature type="region of interest" description="Disordered" evidence="1">
    <location>
        <begin position="156"/>
        <end position="208"/>
    </location>
</feature>
<accession>A0ABQ6IV74</accession>
<keyword evidence="3" id="KW-1185">Reference proteome</keyword>
<evidence type="ECO:0000313" key="2">
    <source>
        <dbReference type="EMBL" id="GMA41265.1"/>
    </source>
</evidence>
<dbReference type="InterPro" id="IPR036390">
    <property type="entry name" value="WH_DNA-bd_sf"/>
</dbReference>
<dbReference type="EMBL" id="BSUO01000001">
    <property type="protein sequence ID" value="GMA41265.1"/>
    <property type="molecule type" value="Genomic_DNA"/>
</dbReference>
<name>A0ABQ6IV74_9MICO</name>
<sequence length="289" mass="30433">MSREHTEGFGPRPAGPRQDPATQMSRARAAVLEQLGRHPVPTTVGVLAAECGQHTNTVREHLDALSSAGLVVRTTGPAKGRGRPAIRYAAVPPEAVRPQMRQYVNLVGALSEQIGRAVPDPRAFAVEAGRLVQEQDDTPEVPGINAADSSLKLLTDLGFDPHVDDPAVEGDAPHGDETGVGEPEGESAPDVELPQAPDTHAVDHDEHGRPILKVRLRECPLLEAARRNPDVVCSVHLGAILAAYESRGEPTEGIDVVPFAEPGACLAYLPVSGQHPDTATDPGAPTADS</sequence>
<proteinExistence type="predicted"/>
<evidence type="ECO:0000313" key="3">
    <source>
        <dbReference type="Proteomes" id="UP001157126"/>
    </source>
</evidence>
<dbReference type="InterPro" id="IPR036388">
    <property type="entry name" value="WH-like_DNA-bd_sf"/>
</dbReference>
<organism evidence="2 3">
    <name type="scientific">Mobilicoccus caccae</name>
    <dbReference type="NCBI Taxonomy" id="1859295"/>
    <lineage>
        <taxon>Bacteria</taxon>
        <taxon>Bacillati</taxon>
        <taxon>Actinomycetota</taxon>
        <taxon>Actinomycetes</taxon>
        <taxon>Micrococcales</taxon>
        <taxon>Dermatophilaceae</taxon>
        <taxon>Mobilicoccus</taxon>
    </lineage>
</organism>
<dbReference type="Proteomes" id="UP001157126">
    <property type="component" value="Unassembled WGS sequence"/>
</dbReference>